<dbReference type="EMBL" id="CAJHJT010000001">
    <property type="protein sequence ID" value="CAD6991071.1"/>
    <property type="molecule type" value="Genomic_DNA"/>
</dbReference>
<comment type="caution">
    <text evidence="1">The sequence shown here is derived from an EMBL/GenBank/DDBJ whole genome shotgun (WGS) entry which is preliminary data.</text>
</comment>
<evidence type="ECO:0000313" key="2">
    <source>
        <dbReference type="Proteomes" id="UP000606786"/>
    </source>
</evidence>
<keyword evidence="2" id="KW-1185">Reference proteome</keyword>
<feature type="non-terminal residue" evidence="1">
    <location>
        <position position="53"/>
    </location>
</feature>
<gene>
    <name evidence="1" type="ORF">CCAP1982_LOCUS20</name>
</gene>
<name>A0A811TXU8_CERCA</name>
<reference evidence="1" key="1">
    <citation type="submission" date="2020-11" db="EMBL/GenBank/DDBJ databases">
        <authorList>
            <person name="Whitehead M."/>
        </authorList>
    </citation>
    <scope>NUCLEOTIDE SEQUENCE</scope>
    <source>
        <strain evidence="1">EGII</strain>
    </source>
</reference>
<accession>A0A811TXU8</accession>
<evidence type="ECO:0000313" key="1">
    <source>
        <dbReference type="EMBL" id="CAD6991071.1"/>
    </source>
</evidence>
<sequence>MQHEFRANASVNSCTTFGHVSNSVAATVTMRVDAGMHVHEFYENLTRKKKLSY</sequence>
<organism evidence="1 2">
    <name type="scientific">Ceratitis capitata</name>
    <name type="common">Mediterranean fruit fly</name>
    <name type="synonym">Tephritis capitata</name>
    <dbReference type="NCBI Taxonomy" id="7213"/>
    <lineage>
        <taxon>Eukaryota</taxon>
        <taxon>Metazoa</taxon>
        <taxon>Ecdysozoa</taxon>
        <taxon>Arthropoda</taxon>
        <taxon>Hexapoda</taxon>
        <taxon>Insecta</taxon>
        <taxon>Pterygota</taxon>
        <taxon>Neoptera</taxon>
        <taxon>Endopterygota</taxon>
        <taxon>Diptera</taxon>
        <taxon>Brachycera</taxon>
        <taxon>Muscomorpha</taxon>
        <taxon>Tephritoidea</taxon>
        <taxon>Tephritidae</taxon>
        <taxon>Ceratitis</taxon>
        <taxon>Ceratitis</taxon>
    </lineage>
</organism>
<dbReference type="AlphaFoldDB" id="A0A811TXU8"/>
<proteinExistence type="predicted"/>
<dbReference type="Proteomes" id="UP000606786">
    <property type="component" value="Unassembled WGS sequence"/>
</dbReference>
<protein>
    <submittedName>
        <fullName evidence="1">(Mediterranean fruit fly) hypothetical protein</fullName>
    </submittedName>
</protein>